<feature type="region of interest" description="Disordered" evidence="1">
    <location>
        <begin position="269"/>
        <end position="288"/>
    </location>
</feature>
<dbReference type="EMBL" id="CADCVS010000082">
    <property type="protein sequence ID" value="CAA9476547.1"/>
    <property type="molecule type" value="Genomic_DNA"/>
</dbReference>
<feature type="region of interest" description="Disordered" evidence="1">
    <location>
        <begin position="1"/>
        <end position="35"/>
    </location>
</feature>
<feature type="region of interest" description="Disordered" evidence="1">
    <location>
        <begin position="628"/>
        <end position="679"/>
    </location>
</feature>
<feature type="region of interest" description="Disordered" evidence="1">
    <location>
        <begin position="443"/>
        <end position="470"/>
    </location>
</feature>
<proteinExistence type="predicted"/>
<feature type="compositionally biased region" description="Low complexity" evidence="1">
    <location>
        <begin position="269"/>
        <end position="279"/>
    </location>
</feature>
<feature type="region of interest" description="Disordered" evidence="1">
    <location>
        <begin position="206"/>
        <end position="253"/>
    </location>
</feature>
<evidence type="ECO:0000256" key="1">
    <source>
        <dbReference type="SAM" id="MobiDB-lite"/>
    </source>
</evidence>
<feature type="region of interest" description="Disordered" evidence="1">
    <location>
        <begin position="75"/>
        <end position="96"/>
    </location>
</feature>
<evidence type="ECO:0000313" key="2">
    <source>
        <dbReference type="EMBL" id="CAA9476547.1"/>
    </source>
</evidence>
<sequence length="679" mass="73805">MRRDVVGEAHGRVGRRAPRGVHPLEGLPGRSTAGPRPAAGVRLVLHHEVDAEGVHAAHVVLRGVRARVRAGRQVPVDEGGQARGEADPRARPRQRVGRHVVDAVGPGRRPVAQLELLLDRRERDLLVLRDDVAQRPRPLAAHLARPPQEDLVEDRVRRRDVDRRRRGRQVGVPEGRDLARVGRLAERRLVVRAEDVDAVAAGHVGERLHPPAGEGVRGGHEGVRHRAHGREASAVGGHLPGVARAHGAERPERRARRALLLARRAARAGEGVARGAPARPGRDGGQADVLVERDDVRAARREPRDDPLADQALDLRAEGGVARDVAHVLLELHGEHPRRRGAARPVVGLDGLERAVRARRPARLRRRRIGDRRLLARRLGERAPRHLRVVGDQLVDPRRARRADLGGRVEGEGDDAQAAGVGVGHELGREARAELRRDVLEAARLGGGGGPGVERSEREQRGLHGGQPPLGRLEVLRVEGLHEQLAAREPRGLDDREDVIGVPRPRPRLVVGVRREVLDLQVDAGAGAPHDLERLLERRDRLLRRGGGRLLVVRAEDVEAALAQLGERLGADRPGAGRRAVEQVVVDDDGPAVGGELDVELDDEPVAPGALEGGERVLRQGGNAVRQRAAAVGVHDRGRLRRGRGQGEAREDDRGQPLHAASVLLPAGPRRRYNLSQPD</sequence>
<protein>
    <submittedName>
        <fullName evidence="2">Uncharacterized protein</fullName>
    </submittedName>
</protein>
<gene>
    <name evidence="2" type="ORF">AVDCRST_MAG30-501</name>
</gene>
<reference evidence="2" key="1">
    <citation type="submission" date="2020-02" db="EMBL/GenBank/DDBJ databases">
        <authorList>
            <person name="Meier V. D."/>
        </authorList>
    </citation>
    <scope>NUCLEOTIDE SEQUENCE</scope>
    <source>
        <strain evidence="2">AVDCRST_MAG30</strain>
    </source>
</reference>
<organism evidence="2">
    <name type="scientific">uncultured Solirubrobacteraceae bacterium</name>
    <dbReference type="NCBI Taxonomy" id="1162706"/>
    <lineage>
        <taxon>Bacteria</taxon>
        <taxon>Bacillati</taxon>
        <taxon>Actinomycetota</taxon>
        <taxon>Thermoleophilia</taxon>
        <taxon>Solirubrobacterales</taxon>
        <taxon>Solirubrobacteraceae</taxon>
        <taxon>environmental samples</taxon>
    </lineage>
</organism>
<name>A0A6J4RMQ7_9ACTN</name>
<feature type="compositionally biased region" description="Basic and acidic residues" evidence="1">
    <location>
        <begin position="645"/>
        <end position="656"/>
    </location>
</feature>
<feature type="compositionally biased region" description="Basic and acidic residues" evidence="1">
    <location>
        <begin position="1"/>
        <end position="11"/>
    </location>
</feature>
<accession>A0A6J4RMQ7</accession>
<dbReference type="AlphaFoldDB" id="A0A6J4RMQ7"/>